<evidence type="ECO:0000259" key="2">
    <source>
        <dbReference type="Pfam" id="PF01738"/>
    </source>
</evidence>
<feature type="domain" description="Dienelactone hydrolase" evidence="2">
    <location>
        <begin position="521"/>
        <end position="750"/>
    </location>
</feature>
<dbReference type="PANTHER" id="PTHR46623">
    <property type="entry name" value="CARBOXYMETHYLENEBUTENOLIDASE-RELATED"/>
    <property type="match status" value="1"/>
</dbReference>
<protein>
    <submittedName>
        <fullName evidence="3">Dienelactone hydrolase</fullName>
    </submittedName>
</protein>
<dbReference type="Gene3D" id="3.40.50.10910">
    <property type="entry name" value="Amidohydrolase"/>
    <property type="match status" value="1"/>
</dbReference>
<feature type="compositionally biased region" description="Basic residues" evidence="1">
    <location>
        <begin position="412"/>
        <end position="434"/>
    </location>
</feature>
<sequence>MYRIANVSVVDPRDGAVTPHQDVRIADGRIAGIGATEGPDGDPTTVDGRDRFVVPGFVDMHAHPLNLADPSAELGLMLAFGVTGYRQMSGTPELLRLRRQDRVPGDGASAPRLLATPGTVLTPLNAGKPDAAVAEVRRQAEDGADFIKAGLVTPEVYAAVQVEADRLGVPVVGHLPAGIDVRAASDAGFRSIEHVGPGIGLLTGCSCHEEHLRAAGARGPIRTPPFRIPFADKVAARVLGRIVVNPSQLAGPDTLRAARDAVDSFDEEKARELARRFAANGTWNCPTLIRVKAQYSCDDPAFAADPDLRYATAKERKAWTAAAAAFGKKFDEAQHAVFADQFALLLRVVRILDEEGRPSPGGHRRGRRGLGGRGRLPARRVRPARPGRARPAADPAERHHRPGPVPGAGGGRGHRRGRQGGRPRPARRRPHRGGRQPARGQRCRPRGRAPRRGGAGRLEGAGRRAVAGPAHPGVAVDRPTGQCPAVARPADLPAVAAPTQEGRSAIPTKTATIPTADGLADAFVAFPDGGGTHPGVLMYSDAFGLRPVIEDMARELAGHGYYVLVPNVYYRHGPPPVVELPEHITAELRPALFAELIPLMQEHTPERALVDAEAYLGFLTSQPEVSPGPVAVTGYCMGAVLAVRTAAAHPDRVAAVGGFHPGPLVTDAPDSPHRLVGPLTAEVHLGLAVTDLAPEALKELEQAFDETGVTYSCEVYPDTVHGFTMADTDAFDADGLRLHWDRLLALLGRALPRG</sequence>
<feature type="compositionally biased region" description="Basic residues" evidence="1">
    <location>
        <begin position="362"/>
        <end position="388"/>
    </location>
</feature>
<comment type="caution">
    <text evidence="3">The sequence shown here is derived from an EMBL/GenBank/DDBJ whole genome shotgun (WGS) entry which is preliminary data.</text>
</comment>
<evidence type="ECO:0000256" key="1">
    <source>
        <dbReference type="SAM" id="MobiDB-lite"/>
    </source>
</evidence>
<feature type="region of interest" description="Disordered" evidence="1">
    <location>
        <begin position="355"/>
        <end position="478"/>
    </location>
</feature>
<evidence type="ECO:0000313" key="4">
    <source>
        <dbReference type="Proteomes" id="UP000239494"/>
    </source>
</evidence>
<evidence type="ECO:0000313" key="3">
    <source>
        <dbReference type="EMBL" id="PRY39834.1"/>
    </source>
</evidence>
<dbReference type="EMBL" id="PVTF01000007">
    <property type="protein sequence ID" value="PRY39834.1"/>
    <property type="molecule type" value="Genomic_DNA"/>
</dbReference>
<dbReference type="AlphaFoldDB" id="A0A2T0T2G6"/>
<feature type="compositionally biased region" description="Basic residues" evidence="1">
    <location>
        <begin position="441"/>
        <end position="451"/>
    </location>
</feature>
<feature type="compositionally biased region" description="Low complexity" evidence="1">
    <location>
        <begin position="463"/>
        <end position="476"/>
    </location>
</feature>
<dbReference type="InterPro" id="IPR002925">
    <property type="entry name" value="Dienelactn_hydro"/>
</dbReference>
<dbReference type="GO" id="GO:0016810">
    <property type="term" value="F:hydrolase activity, acting on carbon-nitrogen (but not peptide) bonds"/>
    <property type="evidence" value="ECO:0007669"/>
    <property type="project" value="InterPro"/>
</dbReference>
<dbReference type="SUPFAM" id="SSF53474">
    <property type="entry name" value="alpha/beta-Hydrolases"/>
    <property type="match status" value="1"/>
</dbReference>
<organism evidence="3 4">
    <name type="scientific">Umezawaea tangerina</name>
    <dbReference type="NCBI Taxonomy" id="84725"/>
    <lineage>
        <taxon>Bacteria</taxon>
        <taxon>Bacillati</taxon>
        <taxon>Actinomycetota</taxon>
        <taxon>Actinomycetes</taxon>
        <taxon>Pseudonocardiales</taxon>
        <taxon>Pseudonocardiaceae</taxon>
        <taxon>Umezawaea</taxon>
    </lineage>
</organism>
<dbReference type="Proteomes" id="UP000239494">
    <property type="component" value="Unassembled WGS sequence"/>
</dbReference>
<dbReference type="InterPro" id="IPR032466">
    <property type="entry name" value="Metal_Hydrolase"/>
</dbReference>
<dbReference type="InterPro" id="IPR029058">
    <property type="entry name" value="AB_hydrolase_fold"/>
</dbReference>
<dbReference type="SUPFAM" id="SSF51556">
    <property type="entry name" value="Metallo-dependent hydrolases"/>
    <property type="match status" value="1"/>
</dbReference>
<dbReference type="Pfam" id="PF01738">
    <property type="entry name" value="DLH"/>
    <property type="match status" value="1"/>
</dbReference>
<accession>A0A2T0T2G6</accession>
<keyword evidence="4" id="KW-1185">Reference proteome</keyword>
<dbReference type="Gene3D" id="2.30.40.10">
    <property type="entry name" value="Urease, subunit C, domain 1"/>
    <property type="match status" value="1"/>
</dbReference>
<name>A0A2T0T2G6_9PSEU</name>
<keyword evidence="3" id="KW-0378">Hydrolase</keyword>
<dbReference type="PANTHER" id="PTHR46623:SF10">
    <property type="entry name" value="CARBOXYMETHYLENEBUTENOLIDASE HOMOLOG"/>
    <property type="match status" value="1"/>
</dbReference>
<gene>
    <name evidence="3" type="ORF">CLV43_107421</name>
</gene>
<dbReference type="InterPro" id="IPR051049">
    <property type="entry name" value="Dienelactone_hydrolase-like"/>
</dbReference>
<proteinExistence type="predicted"/>
<dbReference type="Gene3D" id="3.40.50.1820">
    <property type="entry name" value="alpha/beta hydrolase"/>
    <property type="match status" value="1"/>
</dbReference>
<dbReference type="SUPFAM" id="SSF51338">
    <property type="entry name" value="Composite domain of metallo-dependent hydrolases"/>
    <property type="match status" value="1"/>
</dbReference>
<reference evidence="3 4" key="1">
    <citation type="submission" date="2018-03" db="EMBL/GenBank/DDBJ databases">
        <title>Genomic Encyclopedia of Archaeal and Bacterial Type Strains, Phase II (KMG-II): from individual species to whole genera.</title>
        <authorList>
            <person name="Goeker M."/>
        </authorList>
    </citation>
    <scope>NUCLEOTIDE SEQUENCE [LARGE SCALE GENOMIC DNA]</scope>
    <source>
        <strain evidence="3 4">DSM 44720</strain>
    </source>
</reference>
<dbReference type="InterPro" id="IPR011059">
    <property type="entry name" value="Metal-dep_hydrolase_composite"/>
</dbReference>